<dbReference type="OrthoDB" id="9784230at2"/>
<evidence type="ECO:0000313" key="9">
    <source>
        <dbReference type="EMBL" id="QES39025.1"/>
    </source>
</evidence>
<evidence type="ECO:0000256" key="3">
    <source>
        <dbReference type="ARBA" id="ARBA00022475"/>
    </source>
</evidence>
<dbReference type="AlphaFoldDB" id="A0A5P2C8D5"/>
<evidence type="ECO:0000313" key="10">
    <source>
        <dbReference type="Proteomes" id="UP000322927"/>
    </source>
</evidence>
<sequence length="351" mass="36845">MTTAVAVLALAAAGCGKTSDEASQEDQGKENGSSGSSYKGKGIGLAYDIGGQGDQSFNDAAYAGYKKAREEFKIGGVDMEPGDGESSADKIQRLEQLAKQGYDPVIGVGFVYAPAVEAAAKKFPKTTFGIIDDSTVKADNVADLVFHEEQGSYLAGVAAAKASKAKHVGFVGGVDIPLIHKFEAGFVQGVKSVDPKIKIEKRYLTEKPEEGGFSSPDKGQNAASGQIESGADVIYHAAGLSGQGVIQEAGSQKKWAIGVDSDQYKQKALAKYKDYILGSAFKDVGGAVYDLTESVVEGKPMTGEQRYDLKSGRVGFSDSNPKYTAMKDVVAAVEKAEKDIVSGKVKVKIVP</sequence>
<keyword evidence="5" id="KW-0472">Membrane</keyword>
<dbReference type="InterPro" id="IPR028082">
    <property type="entry name" value="Peripla_BP_I"/>
</dbReference>
<dbReference type="InterPro" id="IPR050957">
    <property type="entry name" value="BMP_lipoprotein"/>
</dbReference>
<name>A0A5P2C8D5_STRVZ</name>
<keyword evidence="6" id="KW-0449">Lipoprotein</keyword>
<reference evidence="9 10" key="1">
    <citation type="submission" date="2018-05" db="EMBL/GenBank/DDBJ databases">
        <title>Streptomyces venezuelae.</title>
        <authorList>
            <person name="Kim W."/>
            <person name="Lee N."/>
            <person name="Cho B.-K."/>
        </authorList>
    </citation>
    <scope>NUCLEOTIDE SEQUENCE [LARGE SCALE GENOMIC DNA]</scope>
    <source>
        <strain evidence="9 10">ATCC 14584</strain>
    </source>
</reference>
<evidence type="ECO:0000256" key="5">
    <source>
        <dbReference type="ARBA" id="ARBA00023136"/>
    </source>
</evidence>
<dbReference type="GO" id="GO:0005886">
    <property type="term" value="C:plasma membrane"/>
    <property type="evidence" value="ECO:0007669"/>
    <property type="project" value="UniProtKB-SubCell"/>
</dbReference>
<dbReference type="Pfam" id="PF02608">
    <property type="entry name" value="Bmp"/>
    <property type="match status" value="1"/>
</dbReference>
<evidence type="ECO:0000256" key="7">
    <source>
        <dbReference type="SAM" id="MobiDB-lite"/>
    </source>
</evidence>
<feature type="domain" description="ABC transporter substrate-binding protein PnrA-like" evidence="8">
    <location>
        <begin position="50"/>
        <end position="345"/>
    </location>
</feature>
<evidence type="ECO:0000256" key="2">
    <source>
        <dbReference type="ARBA" id="ARBA00008610"/>
    </source>
</evidence>
<feature type="region of interest" description="Disordered" evidence="7">
    <location>
        <begin position="15"/>
        <end position="39"/>
    </location>
</feature>
<dbReference type="PANTHER" id="PTHR34296">
    <property type="entry name" value="TRANSCRIPTIONAL ACTIVATOR PROTEIN MED"/>
    <property type="match status" value="1"/>
</dbReference>
<proteinExistence type="inferred from homology"/>
<dbReference type="Gene3D" id="3.40.50.2300">
    <property type="match status" value="2"/>
</dbReference>
<feature type="compositionally biased region" description="Low complexity" evidence="7">
    <location>
        <begin position="30"/>
        <end position="39"/>
    </location>
</feature>
<dbReference type="InterPro" id="IPR003760">
    <property type="entry name" value="PnrA-like"/>
</dbReference>
<evidence type="ECO:0000256" key="1">
    <source>
        <dbReference type="ARBA" id="ARBA00004193"/>
    </source>
</evidence>
<dbReference type="EMBL" id="CP029192">
    <property type="protein sequence ID" value="QES39025.1"/>
    <property type="molecule type" value="Genomic_DNA"/>
</dbReference>
<dbReference type="SUPFAM" id="SSF53822">
    <property type="entry name" value="Periplasmic binding protein-like I"/>
    <property type="match status" value="1"/>
</dbReference>
<protein>
    <submittedName>
        <fullName evidence="9">BMP family ABC transporter substrate-binding protein</fullName>
    </submittedName>
</protein>
<keyword evidence="3" id="KW-1003">Cell membrane</keyword>
<comment type="subcellular location">
    <subcellularLocation>
        <location evidence="1">Cell membrane</location>
        <topology evidence="1">Lipid-anchor</topology>
    </subcellularLocation>
</comment>
<evidence type="ECO:0000256" key="4">
    <source>
        <dbReference type="ARBA" id="ARBA00022729"/>
    </source>
</evidence>
<evidence type="ECO:0000259" key="8">
    <source>
        <dbReference type="Pfam" id="PF02608"/>
    </source>
</evidence>
<evidence type="ECO:0000256" key="6">
    <source>
        <dbReference type="ARBA" id="ARBA00023288"/>
    </source>
</evidence>
<organism evidence="9 10">
    <name type="scientific">Streptomyces venezuelae</name>
    <dbReference type="NCBI Taxonomy" id="54571"/>
    <lineage>
        <taxon>Bacteria</taxon>
        <taxon>Bacillati</taxon>
        <taxon>Actinomycetota</taxon>
        <taxon>Actinomycetes</taxon>
        <taxon>Kitasatosporales</taxon>
        <taxon>Streptomycetaceae</taxon>
        <taxon>Streptomyces</taxon>
    </lineage>
</organism>
<dbReference type="CDD" id="cd06354">
    <property type="entry name" value="PBP1_PrnA-like"/>
    <property type="match status" value="1"/>
</dbReference>
<gene>
    <name evidence="9" type="ORF">DEJ48_14720</name>
</gene>
<keyword evidence="4" id="KW-0732">Signal</keyword>
<accession>A0A5P2C8D5</accession>
<comment type="similarity">
    <text evidence="2">Belongs to the BMP lipoprotein family.</text>
</comment>
<dbReference type="PANTHER" id="PTHR34296:SF2">
    <property type="entry name" value="ABC TRANSPORTER GUANOSINE-BINDING PROTEIN NUPN"/>
    <property type="match status" value="1"/>
</dbReference>
<dbReference type="Proteomes" id="UP000322927">
    <property type="component" value="Chromosome"/>
</dbReference>